<dbReference type="AlphaFoldDB" id="A0A251X8Z8"/>
<dbReference type="SUPFAM" id="SSF51735">
    <property type="entry name" value="NAD(P)-binding Rossmann-fold domains"/>
    <property type="match status" value="1"/>
</dbReference>
<evidence type="ECO:0000313" key="3">
    <source>
        <dbReference type="Proteomes" id="UP000194798"/>
    </source>
</evidence>
<dbReference type="RefSeq" id="WP_176329807.1">
    <property type="nucleotide sequence ID" value="NZ_MSLT01000012.1"/>
</dbReference>
<gene>
    <name evidence="2" type="ORF">TPSD3_09245</name>
</gene>
<dbReference type="InterPro" id="IPR016040">
    <property type="entry name" value="NAD(P)-bd_dom"/>
</dbReference>
<protein>
    <submittedName>
        <fullName evidence="2">Epimerase</fullName>
    </submittedName>
</protein>
<accession>A0A251X8Z8</accession>
<dbReference type="Proteomes" id="UP000194798">
    <property type="component" value="Unassembled WGS sequence"/>
</dbReference>
<feature type="domain" description="NAD(P)-binding" evidence="1">
    <location>
        <begin position="10"/>
        <end position="155"/>
    </location>
</feature>
<organism evidence="2 3">
    <name type="scientific">Thioflexithrix psekupsensis</name>
    <dbReference type="NCBI Taxonomy" id="1570016"/>
    <lineage>
        <taxon>Bacteria</taxon>
        <taxon>Pseudomonadati</taxon>
        <taxon>Pseudomonadota</taxon>
        <taxon>Gammaproteobacteria</taxon>
        <taxon>Thiotrichales</taxon>
        <taxon>Thioflexithrix</taxon>
    </lineage>
</organism>
<evidence type="ECO:0000259" key="1">
    <source>
        <dbReference type="Pfam" id="PF13460"/>
    </source>
</evidence>
<dbReference type="EMBL" id="MSLT01000012">
    <property type="protein sequence ID" value="OUD14476.1"/>
    <property type="molecule type" value="Genomic_DNA"/>
</dbReference>
<dbReference type="Gene3D" id="3.40.50.720">
    <property type="entry name" value="NAD(P)-binding Rossmann-like Domain"/>
    <property type="match status" value="1"/>
</dbReference>
<name>A0A251X8Z8_9GAMM</name>
<dbReference type="PANTHER" id="PTHR12126">
    <property type="entry name" value="NADH-UBIQUINONE OXIDOREDUCTASE 39 KDA SUBUNIT-RELATED"/>
    <property type="match status" value="1"/>
</dbReference>
<dbReference type="Pfam" id="PF13460">
    <property type="entry name" value="NAD_binding_10"/>
    <property type="match status" value="1"/>
</dbReference>
<dbReference type="PANTHER" id="PTHR12126:SF11">
    <property type="entry name" value="NADH DEHYDROGENASE [UBIQUINONE] 1 ALPHA SUBCOMPLEX SUBUNIT 9, MITOCHONDRIAL"/>
    <property type="match status" value="1"/>
</dbReference>
<evidence type="ECO:0000313" key="2">
    <source>
        <dbReference type="EMBL" id="OUD14476.1"/>
    </source>
</evidence>
<comment type="caution">
    <text evidence="2">The sequence shown here is derived from an EMBL/GenBank/DDBJ whole genome shotgun (WGS) entry which is preliminary data.</text>
</comment>
<dbReference type="InterPro" id="IPR036291">
    <property type="entry name" value="NAD(P)-bd_dom_sf"/>
</dbReference>
<sequence length="322" mass="35590">MMMHTIAILGGTGFVGQHLASRLVKQGWQVRVLTRRREDHRELLVLPEAEVVTANVYDQAALNAALAGCDAVVNLVGILNESGFDGQGFRRAHVELTQKVITACQENKVTHLLHMSALNADAINGRSFYLKTKGEAQQLVHDSGLNVTSFRPSVIFGGDDSFFNRFASLLLFTPYFFPLACAQAKFAPVWVDDVVTAMCKTLCQPAHYGQSYGLCGPKVYSLGELVTYTAQLLGVKRKVIALSDSLAQLQAKVFERVPSKPFSTDNYLSLQTDSVCTDNDLMRLGIEPHSIEAIMPRYFSGVSPRAAYQKFRHTARREDRAS</sequence>
<reference evidence="2 3" key="1">
    <citation type="submission" date="2016-12" db="EMBL/GenBank/DDBJ databases">
        <title>Thioflexothrix psekupsii D3 genome sequencing and assembly.</title>
        <authorList>
            <person name="Fomenkov A."/>
            <person name="Vincze T."/>
            <person name="Grabovich M."/>
            <person name="Anton B.P."/>
            <person name="Dubinina G."/>
            <person name="Orlova M."/>
            <person name="Belousova E."/>
            <person name="Roberts R.J."/>
        </authorList>
    </citation>
    <scope>NUCLEOTIDE SEQUENCE [LARGE SCALE GENOMIC DNA]</scope>
    <source>
        <strain evidence="2">D3</strain>
    </source>
</reference>
<dbReference type="CDD" id="cd05271">
    <property type="entry name" value="NDUFA9_like_SDR_a"/>
    <property type="match status" value="1"/>
</dbReference>
<dbReference type="GO" id="GO:0044877">
    <property type="term" value="F:protein-containing complex binding"/>
    <property type="evidence" value="ECO:0007669"/>
    <property type="project" value="TreeGrafter"/>
</dbReference>
<keyword evidence="3" id="KW-1185">Reference proteome</keyword>
<dbReference type="InterPro" id="IPR051207">
    <property type="entry name" value="ComplexI_NDUFA9_subunit"/>
</dbReference>
<proteinExistence type="predicted"/>